<dbReference type="KEGG" id="taer:GT409_06725"/>
<evidence type="ECO:0000259" key="4">
    <source>
        <dbReference type="Pfam" id="PF00933"/>
    </source>
</evidence>
<sequence length="566" mass="63056">MSTEETQWIDKTIQKMTLEQKVGQCLVIGYVGTVITPEILKRIRSYHPAGVRVGMTMRVKTALHDPYAYNQDCVHRVLRQPKDTVKDYIPGKEPPYCTAEEFCEFLNTMKQEALNNGAGIPLHTTMDMEGDQSCDFMRAGTFYLPSCLGQAETNDPQVAYDCAWATGRQLTALGVNWLHSPVLDTNTEPLNKEIGIRSYGDNAETVETYGKKAFDGFRDANMITTGKHFPGRGHSTKDAHHSLPTIDLSREEMEEHLKPFKALVDAGIPSIMTAHTAYPALDPSGTAATLSKPILTDLLKNEWGFEGVITSDDITMGGIVEKHEVADACIEAINAGCDLILLRDESPLLDDVFNDMVEAARSGRLPEERLNDAIRRTLKVKMDYGLFENGNIMPVEKAGSGIADPKVAEIAKTAAERVLKVMRDEQNLLPLKPETKVLLVEQVAPLHEKTNSQKCHPCCFWERMLKYSENVSCIEVHGECDDTEIERILARVEDADVVVMTNYFDRRGTYEQRSVNRVIETGKPVIVITNSPFPFTVQDTMKTVICTYGVVPECLDAAANVLFSKE</sequence>
<dbReference type="SUPFAM" id="SSF51445">
    <property type="entry name" value="(Trans)glycosidases"/>
    <property type="match status" value="1"/>
</dbReference>
<dbReference type="InterPro" id="IPR001764">
    <property type="entry name" value="Glyco_hydro_3_N"/>
</dbReference>
<evidence type="ECO:0000313" key="6">
    <source>
        <dbReference type="Proteomes" id="UP000464954"/>
    </source>
</evidence>
<evidence type="ECO:0000256" key="1">
    <source>
        <dbReference type="ARBA" id="ARBA00005336"/>
    </source>
</evidence>
<name>A0A6P1MDH4_9BACT</name>
<protein>
    <recommendedName>
        <fullName evidence="4">Glycoside hydrolase family 3 N-terminal domain-containing protein</fullName>
    </recommendedName>
</protein>
<dbReference type="InterPro" id="IPR017853">
    <property type="entry name" value="GH"/>
</dbReference>
<gene>
    <name evidence="5" type="ORF">GT409_06725</name>
</gene>
<dbReference type="PANTHER" id="PTHR30480:SF16">
    <property type="entry name" value="GLYCOSIDE HYDROLASE FAMILY 3 DOMAIN PROTEIN"/>
    <property type="match status" value="1"/>
</dbReference>
<feature type="domain" description="Glycoside hydrolase family 3 N-terminal" evidence="4">
    <location>
        <begin position="104"/>
        <end position="379"/>
    </location>
</feature>
<comment type="similarity">
    <text evidence="1">Belongs to the glycosyl hydrolase 3 family.</text>
</comment>
<dbReference type="Proteomes" id="UP000464954">
    <property type="component" value="Chromosome"/>
</dbReference>
<dbReference type="InterPro" id="IPR036962">
    <property type="entry name" value="Glyco_hydro_3_N_sf"/>
</dbReference>
<organism evidence="5 6">
    <name type="scientific">Tichowtungia aerotolerans</name>
    <dbReference type="NCBI Taxonomy" id="2697043"/>
    <lineage>
        <taxon>Bacteria</taxon>
        <taxon>Pseudomonadati</taxon>
        <taxon>Kiritimatiellota</taxon>
        <taxon>Tichowtungiia</taxon>
        <taxon>Tichowtungiales</taxon>
        <taxon>Tichowtungiaceae</taxon>
        <taxon>Tichowtungia</taxon>
    </lineage>
</organism>
<dbReference type="AlphaFoldDB" id="A0A6P1MDH4"/>
<dbReference type="InterPro" id="IPR050226">
    <property type="entry name" value="NagZ_Beta-hexosaminidase"/>
</dbReference>
<evidence type="ECO:0000256" key="3">
    <source>
        <dbReference type="ARBA" id="ARBA00023295"/>
    </source>
</evidence>
<keyword evidence="2" id="KW-0378">Hydrolase</keyword>
<keyword evidence="3" id="KW-0326">Glycosidase</keyword>
<dbReference type="GO" id="GO:0005975">
    <property type="term" value="P:carbohydrate metabolic process"/>
    <property type="evidence" value="ECO:0007669"/>
    <property type="project" value="InterPro"/>
</dbReference>
<dbReference type="Gene3D" id="3.40.50.1700">
    <property type="entry name" value="Glycoside hydrolase family 3 C-terminal domain"/>
    <property type="match status" value="1"/>
</dbReference>
<dbReference type="GO" id="GO:0009254">
    <property type="term" value="P:peptidoglycan turnover"/>
    <property type="evidence" value="ECO:0007669"/>
    <property type="project" value="TreeGrafter"/>
</dbReference>
<dbReference type="Pfam" id="PF00933">
    <property type="entry name" value="Glyco_hydro_3"/>
    <property type="match status" value="1"/>
</dbReference>
<dbReference type="Gene3D" id="3.20.20.300">
    <property type="entry name" value="Glycoside hydrolase, family 3, N-terminal domain"/>
    <property type="match status" value="1"/>
</dbReference>
<dbReference type="InterPro" id="IPR036881">
    <property type="entry name" value="Glyco_hydro_3_C_sf"/>
</dbReference>
<evidence type="ECO:0000313" key="5">
    <source>
        <dbReference type="EMBL" id="QHI69155.1"/>
    </source>
</evidence>
<evidence type="ECO:0000256" key="2">
    <source>
        <dbReference type="ARBA" id="ARBA00022801"/>
    </source>
</evidence>
<dbReference type="GO" id="GO:0004553">
    <property type="term" value="F:hydrolase activity, hydrolyzing O-glycosyl compounds"/>
    <property type="evidence" value="ECO:0007669"/>
    <property type="project" value="InterPro"/>
</dbReference>
<dbReference type="PANTHER" id="PTHR30480">
    <property type="entry name" value="BETA-HEXOSAMINIDASE-RELATED"/>
    <property type="match status" value="1"/>
</dbReference>
<proteinExistence type="inferred from homology"/>
<keyword evidence="6" id="KW-1185">Reference proteome</keyword>
<reference evidence="5 6" key="1">
    <citation type="submission" date="2020-01" db="EMBL/GenBank/DDBJ databases">
        <title>Ponticoccus aerotolerans gen. nov., sp. nov., an anaerobic bacterium and proposal of Ponticoccusceae fam. nov., Ponticoccusles ord. nov. and Ponticoccuse classis nov. in the phylum Kiritimatiellaeota.</title>
        <authorList>
            <person name="Zhou L.Y."/>
            <person name="Du Z.J."/>
        </authorList>
    </citation>
    <scope>NUCLEOTIDE SEQUENCE [LARGE SCALE GENOMIC DNA]</scope>
    <source>
        <strain evidence="5 6">S-5007</strain>
    </source>
</reference>
<dbReference type="EMBL" id="CP047593">
    <property type="protein sequence ID" value="QHI69155.1"/>
    <property type="molecule type" value="Genomic_DNA"/>
</dbReference>
<accession>A0A6P1MDH4</accession>
<dbReference type="RefSeq" id="WP_160628183.1">
    <property type="nucleotide sequence ID" value="NZ_CP047593.1"/>
</dbReference>